<sequence length="89" mass="9980">MNSIKKTLLIAFLIIPGILLSQCPTGDIYLQSNNDVEEFIRDYSDCEVIEGNIIIAHETTDISGLDFINIFCLETKSPFSYFLSSILSN</sequence>
<evidence type="ECO:0000313" key="1">
    <source>
        <dbReference type="EMBL" id="MCL6220917.1"/>
    </source>
</evidence>
<dbReference type="AlphaFoldDB" id="A0A9X1ZTV1"/>
<reference evidence="1" key="1">
    <citation type="submission" date="2022-01" db="EMBL/GenBank/DDBJ databases">
        <title>Genome sequencing of Zunongwangia sp. M21534 genome.</title>
        <authorList>
            <person name="Chen Y."/>
            <person name="Dong C."/>
            <person name="Shao Z."/>
        </authorList>
    </citation>
    <scope>NUCLEOTIDE SEQUENCE</scope>
    <source>
        <strain evidence="1">MCCC M21534</strain>
    </source>
</reference>
<keyword evidence="2" id="KW-1185">Reference proteome</keyword>
<proteinExistence type="predicted"/>
<comment type="caution">
    <text evidence="1">The sequence shown here is derived from an EMBL/GenBank/DDBJ whole genome shotgun (WGS) entry which is preliminary data.</text>
</comment>
<dbReference type="Proteomes" id="UP001139521">
    <property type="component" value="Unassembled WGS sequence"/>
</dbReference>
<dbReference type="RefSeq" id="WP_249603590.1">
    <property type="nucleotide sequence ID" value="NZ_JAKHSK010000067.1"/>
</dbReference>
<accession>A0A9X1ZTV1</accession>
<gene>
    <name evidence="1" type="ORF">L1967_21715</name>
</gene>
<evidence type="ECO:0000313" key="2">
    <source>
        <dbReference type="Proteomes" id="UP001139521"/>
    </source>
</evidence>
<name>A0A9X1ZTV1_9FLAO</name>
<protein>
    <submittedName>
        <fullName evidence="1">Uncharacterized protein</fullName>
    </submittedName>
</protein>
<organism evidence="1 2">
    <name type="scientific">Zunongwangia pacifica</name>
    <dbReference type="NCBI Taxonomy" id="2911062"/>
    <lineage>
        <taxon>Bacteria</taxon>
        <taxon>Pseudomonadati</taxon>
        <taxon>Bacteroidota</taxon>
        <taxon>Flavobacteriia</taxon>
        <taxon>Flavobacteriales</taxon>
        <taxon>Flavobacteriaceae</taxon>
        <taxon>Zunongwangia</taxon>
    </lineage>
</organism>
<dbReference type="EMBL" id="JAKHSK010000067">
    <property type="protein sequence ID" value="MCL6220917.1"/>
    <property type="molecule type" value="Genomic_DNA"/>
</dbReference>